<organism evidence="17">
    <name type="scientific">Herbiconiux sp. A18JL235</name>
    <dbReference type="NCBI Taxonomy" id="3152363"/>
    <lineage>
        <taxon>Bacteria</taxon>
        <taxon>Bacillati</taxon>
        <taxon>Actinomycetota</taxon>
        <taxon>Actinomycetes</taxon>
        <taxon>Micrococcales</taxon>
        <taxon>Microbacteriaceae</taxon>
        <taxon>Herbiconiux</taxon>
    </lineage>
</organism>
<feature type="active site" description="Proton donor" evidence="13">
    <location>
        <position position="136"/>
    </location>
</feature>
<keyword evidence="8 13" id="KW-0457">Lysine biosynthesis</keyword>
<comment type="caution">
    <text evidence="13">Lacks conserved residue(s) required for the propagation of feature annotation.</text>
</comment>
<dbReference type="InterPro" id="IPR022664">
    <property type="entry name" value="DapB_N_CS"/>
</dbReference>
<feature type="binding site" evidence="13">
    <location>
        <begin position="142"/>
        <end position="143"/>
    </location>
    <ligand>
        <name>(S)-2,3,4,5-tetrahydrodipicolinate</name>
        <dbReference type="ChEBI" id="CHEBI:16845"/>
    </ligand>
</feature>
<dbReference type="PROSITE" id="PS01298">
    <property type="entry name" value="DAPB"/>
    <property type="match status" value="1"/>
</dbReference>
<dbReference type="AlphaFoldDB" id="A0AB39BL03"/>
<evidence type="ECO:0000256" key="11">
    <source>
        <dbReference type="ARBA" id="ARBA00049080"/>
    </source>
</evidence>
<keyword evidence="6 13" id="KW-0560">Oxidoreductase</keyword>
<comment type="pathway">
    <text evidence="9 13">Amino-acid biosynthesis; L-lysine biosynthesis via DAP pathway; (S)-tetrahydrodipicolinate from L-aspartate: step 4/4.</text>
</comment>
<feature type="binding site" evidence="13">
    <location>
        <position position="37"/>
    </location>
    <ligand>
        <name>NADP(+)</name>
        <dbReference type="ChEBI" id="CHEBI:58349"/>
    </ligand>
</feature>
<keyword evidence="5 13" id="KW-0220">Diaminopimelate biosynthesis</keyword>
<evidence type="ECO:0000256" key="3">
    <source>
        <dbReference type="ARBA" id="ARBA00022605"/>
    </source>
</evidence>
<evidence type="ECO:0000256" key="14">
    <source>
        <dbReference type="SAM" id="MobiDB-lite"/>
    </source>
</evidence>
<dbReference type="FunFam" id="3.30.360.10:FF:000009">
    <property type="entry name" value="4-hydroxy-tetrahydrodipicolinate reductase"/>
    <property type="match status" value="1"/>
</dbReference>
<accession>A0AB39BL03</accession>
<keyword evidence="7 13" id="KW-0520">NAD</keyword>
<dbReference type="Gene3D" id="3.30.360.10">
    <property type="entry name" value="Dihydrodipicolinate Reductase, domain 2"/>
    <property type="match status" value="1"/>
</dbReference>
<evidence type="ECO:0000256" key="5">
    <source>
        <dbReference type="ARBA" id="ARBA00022915"/>
    </source>
</evidence>
<protein>
    <recommendedName>
        <fullName evidence="10 13">4-hydroxy-tetrahydrodipicolinate reductase</fullName>
        <shortName evidence="13">HTPA reductase</shortName>
        <ecNumber evidence="10 13">1.17.1.8</ecNumber>
    </recommendedName>
</protein>
<dbReference type="PANTHER" id="PTHR20836">
    <property type="entry name" value="DIHYDRODIPICOLINATE REDUCTASE"/>
    <property type="match status" value="1"/>
</dbReference>
<dbReference type="GO" id="GO:0050661">
    <property type="term" value="F:NADP binding"/>
    <property type="evidence" value="ECO:0007669"/>
    <property type="project" value="UniProtKB-UniRule"/>
</dbReference>
<evidence type="ECO:0000259" key="15">
    <source>
        <dbReference type="Pfam" id="PF01113"/>
    </source>
</evidence>
<dbReference type="Pfam" id="PF01113">
    <property type="entry name" value="DapB_N"/>
    <property type="match status" value="1"/>
</dbReference>
<keyword evidence="4 13" id="KW-0521">NADP</keyword>
<keyword evidence="2 13" id="KW-0963">Cytoplasm</keyword>
<dbReference type="Pfam" id="PF05173">
    <property type="entry name" value="DapB_C"/>
    <property type="match status" value="1"/>
</dbReference>
<sequence length="290" mass="29165">MTTKVAVVGATGKLGRVVTAIVEASEEYELAAALDSRSELEEMLAGDVVVDVTVPGVSQGVVEFAVAHGRNVLIGTSGWSNERITALRRTLGDEPQSGVVVIPNFSLGSVLATSFAALAARFFDSIEVIEAHSASKVDSPSGTAVRTAELMQAARAAQGPVAAPHSDQRARGQQVASIPVHSLRLNGIVAKQDVVFGGTGEVLTISHETISSTAYESGIRVALAAAVTARGVVVGLDQVLDLDAASSRGAKAGAGDGTSASGAPGADADTPDAAPENVSGQAASATSVTP</sequence>
<dbReference type="InterPro" id="IPR023940">
    <property type="entry name" value="DHDPR_bac"/>
</dbReference>
<dbReference type="Gene3D" id="3.40.50.720">
    <property type="entry name" value="NAD(P)-binding Rossmann-like Domain"/>
    <property type="match status" value="1"/>
</dbReference>
<evidence type="ECO:0000256" key="1">
    <source>
        <dbReference type="ARBA" id="ARBA00006642"/>
    </source>
</evidence>
<comment type="similarity">
    <text evidence="1 13">Belongs to the DapB family.</text>
</comment>
<evidence type="ECO:0000256" key="7">
    <source>
        <dbReference type="ARBA" id="ARBA00023027"/>
    </source>
</evidence>
<evidence type="ECO:0000256" key="12">
    <source>
        <dbReference type="ARBA" id="ARBA00049396"/>
    </source>
</evidence>
<feature type="active site" description="Proton donor/acceptor" evidence="13">
    <location>
        <position position="132"/>
    </location>
</feature>
<comment type="subunit">
    <text evidence="13">Homotetramer.</text>
</comment>
<comment type="caution">
    <text evidence="13">Was originally thought to be a dihydrodipicolinate reductase (DHDPR), catalyzing the conversion of dihydrodipicolinate to tetrahydrodipicolinate. However, it was shown in E.coli that the substrate of the enzymatic reaction is not dihydrodipicolinate (DHDP) but in fact (2S,4S)-4-hydroxy-2,3,4,5-tetrahydrodipicolinic acid (HTPA), the product released by the DapA-catalyzed reaction.</text>
</comment>
<evidence type="ECO:0000256" key="4">
    <source>
        <dbReference type="ARBA" id="ARBA00022857"/>
    </source>
</evidence>
<dbReference type="PANTHER" id="PTHR20836:SF0">
    <property type="entry name" value="4-HYDROXY-TETRAHYDRODIPICOLINATE REDUCTASE 1, CHLOROPLASTIC-RELATED"/>
    <property type="match status" value="1"/>
</dbReference>
<dbReference type="InterPro" id="IPR022663">
    <property type="entry name" value="DapB_C"/>
</dbReference>
<dbReference type="SUPFAM" id="SSF51735">
    <property type="entry name" value="NAD(P)-binding Rossmann-fold domains"/>
    <property type="match status" value="1"/>
</dbReference>
<dbReference type="GO" id="GO:0008839">
    <property type="term" value="F:4-hydroxy-tetrahydrodipicolinate reductase"/>
    <property type="evidence" value="ECO:0007669"/>
    <property type="project" value="UniProtKB-UniRule"/>
</dbReference>
<evidence type="ECO:0000259" key="16">
    <source>
        <dbReference type="Pfam" id="PF05173"/>
    </source>
</evidence>
<dbReference type="GO" id="GO:0019877">
    <property type="term" value="P:diaminopimelate biosynthetic process"/>
    <property type="evidence" value="ECO:0007669"/>
    <property type="project" value="UniProtKB-UniRule"/>
</dbReference>
<feature type="binding site" evidence="13">
    <location>
        <begin position="75"/>
        <end position="77"/>
    </location>
    <ligand>
        <name>NAD(+)</name>
        <dbReference type="ChEBI" id="CHEBI:57540"/>
    </ligand>
</feature>
<evidence type="ECO:0000256" key="10">
    <source>
        <dbReference type="ARBA" id="ARBA00038983"/>
    </source>
</evidence>
<dbReference type="InterPro" id="IPR036291">
    <property type="entry name" value="NAD(P)-bd_dom_sf"/>
</dbReference>
<reference evidence="17" key="1">
    <citation type="submission" date="2024-05" db="EMBL/GenBank/DDBJ databases">
        <title>Herbiconiux sp. A18JL235.</title>
        <authorList>
            <person name="Zhang G."/>
        </authorList>
    </citation>
    <scope>NUCLEOTIDE SEQUENCE</scope>
    <source>
        <strain evidence="17">A18JL235</strain>
    </source>
</reference>
<dbReference type="InterPro" id="IPR000846">
    <property type="entry name" value="DapB_N"/>
</dbReference>
<evidence type="ECO:0000313" key="17">
    <source>
        <dbReference type="EMBL" id="XDI07225.1"/>
    </source>
</evidence>
<evidence type="ECO:0000256" key="8">
    <source>
        <dbReference type="ARBA" id="ARBA00023154"/>
    </source>
</evidence>
<dbReference type="RefSeq" id="WP_368499602.1">
    <property type="nucleotide sequence ID" value="NZ_CP162511.1"/>
</dbReference>
<feature type="domain" description="Dihydrodipicolinate reductase N-terminal" evidence="15">
    <location>
        <begin position="4"/>
        <end position="105"/>
    </location>
</feature>
<dbReference type="EMBL" id="CP162511">
    <property type="protein sequence ID" value="XDI07225.1"/>
    <property type="molecule type" value="Genomic_DNA"/>
</dbReference>
<dbReference type="GO" id="GO:0009089">
    <property type="term" value="P:lysine biosynthetic process via diaminopimelate"/>
    <property type="evidence" value="ECO:0007669"/>
    <property type="project" value="UniProtKB-UniRule"/>
</dbReference>
<feature type="region of interest" description="Disordered" evidence="14">
    <location>
        <begin position="248"/>
        <end position="290"/>
    </location>
</feature>
<dbReference type="EC" id="1.17.1.8" evidence="10 13"/>
<proteinExistence type="inferred from homology"/>
<evidence type="ECO:0000256" key="13">
    <source>
        <dbReference type="HAMAP-Rule" id="MF_00102"/>
    </source>
</evidence>
<evidence type="ECO:0000256" key="9">
    <source>
        <dbReference type="ARBA" id="ARBA00037922"/>
    </source>
</evidence>
<gene>
    <name evidence="13 17" type="primary">dapB</name>
    <name evidence="17" type="ORF">ABFY20_09010</name>
</gene>
<evidence type="ECO:0000256" key="2">
    <source>
        <dbReference type="ARBA" id="ARBA00022490"/>
    </source>
</evidence>
<comment type="catalytic activity">
    <reaction evidence="12 13">
        <text>(S)-2,3,4,5-tetrahydrodipicolinate + NAD(+) + H2O = (2S,4S)-4-hydroxy-2,3,4,5-tetrahydrodipicolinate + NADH + H(+)</text>
        <dbReference type="Rhea" id="RHEA:35323"/>
        <dbReference type="ChEBI" id="CHEBI:15377"/>
        <dbReference type="ChEBI" id="CHEBI:15378"/>
        <dbReference type="ChEBI" id="CHEBI:16845"/>
        <dbReference type="ChEBI" id="CHEBI:57540"/>
        <dbReference type="ChEBI" id="CHEBI:57945"/>
        <dbReference type="ChEBI" id="CHEBI:67139"/>
        <dbReference type="EC" id="1.17.1.8"/>
    </reaction>
</comment>
<dbReference type="NCBIfam" id="TIGR00036">
    <property type="entry name" value="dapB"/>
    <property type="match status" value="1"/>
</dbReference>
<dbReference type="GO" id="GO:0016726">
    <property type="term" value="F:oxidoreductase activity, acting on CH or CH2 groups, NAD or NADP as acceptor"/>
    <property type="evidence" value="ECO:0007669"/>
    <property type="project" value="UniProtKB-UniRule"/>
</dbReference>
<evidence type="ECO:0000256" key="6">
    <source>
        <dbReference type="ARBA" id="ARBA00023002"/>
    </source>
</evidence>
<comment type="function">
    <text evidence="13">Catalyzes the conversion of 4-hydroxy-tetrahydrodipicolinate (HTPA) to tetrahydrodipicolinate.</text>
</comment>
<feature type="binding site" evidence="13">
    <location>
        <begin position="9"/>
        <end position="14"/>
    </location>
    <ligand>
        <name>NAD(+)</name>
        <dbReference type="ChEBI" id="CHEBI:57540"/>
    </ligand>
</feature>
<comment type="catalytic activity">
    <reaction evidence="11 13">
        <text>(S)-2,3,4,5-tetrahydrodipicolinate + NADP(+) + H2O = (2S,4S)-4-hydroxy-2,3,4,5-tetrahydrodipicolinate + NADPH + H(+)</text>
        <dbReference type="Rhea" id="RHEA:35331"/>
        <dbReference type="ChEBI" id="CHEBI:15377"/>
        <dbReference type="ChEBI" id="CHEBI:15378"/>
        <dbReference type="ChEBI" id="CHEBI:16845"/>
        <dbReference type="ChEBI" id="CHEBI:57783"/>
        <dbReference type="ChEBI" id="CHEBI:58349"/>
        <dbReference type="ChEBI" id="CHEBI:67139"/>
        <dbReference type="EC" id="1.17.1.8"/>
    </reaction>
</comment>
<dbReference type="GO" id="GO:0051287">
    <property type="term" value="F:NAD binding"/>
    <property type="evidence" value="ECO:0007669"/>
    <property type="project" value="UniProtKB-UniRule"/>
</dbReference>
<dbReference type="GO" id="GO:0005829">
    <property type="term" value="C:cytosol"/>
    <property type="evidence" value="ECO:0007669"/>
    <property type="project" value="TreeGrafter"/>
</dbReference>
<feature type="compositionally biased region" description="Polar residues" evidence="14">
    <location>
        <begin position="278"/>
        <end position="290"/>
    </location>
</feature>
<dbReference type="PIRSF" id="PIRSF000161">
    <property type="entry name" value="DHPR"/>
    <property type="match status" value="1"/>
</dbReference>
<name>A0AB39BL03_9MICO</name>
<dbReference type="HAMAP" id="MF_00102">
    <property type="entry name" value="DapB"/>
    <property type="match status" value="1"/>
</dbReference>
<feature type="domain" description="Dihydrodipicolinate reductase C-terminal" evidence="16">
    <location>
        <begin position="109"/>
        <end position="240"/>
    </location>
</feature>
<comment type="subcellular location">
    <subcellularLocation>
        <location evidence="13">Cytoplasm</location>
    </subcellularLocation>
</comment>
<dbReference type="SUPFAM" id="SSF55347">
    <property type="entry name" value="Glyceraldehyde-3-phosphate dehydrogenase-like, C-terminal domain"/>
    <property type="match status" value="1"/>
</dbReference>
<feature type="compositionally biased region" description="Low complexity" evidence="14">
    <location>
        <begin position="248"/>
        <end position="274"/>
    </location>
</feature>
<keyword evidence="3 13" id="KW-0028">Amino-acid biosynthesis</keyword>